<protein>
    <submittedName>
        <fullName evidence="2">DBP5 protein</fullName>
    </submittedName>
</protein>
<dbReference type="Proteomes" id="UP000649617">
    <property type="component" value="Unassembled WGS sequence"/>
</dbReference>
<organism evidence="2 3">
    <name type="scientific">Symbiodinium pilosum</name>
    <name type="common">Dinoflagellate</name>
    <dbReference type="NCBI Taxonomy" id="2952"/>
    <lineage>
        <taxon>Eukaryota</taxon>
        <taxon>Sar</taxon>
        <taxon>Alveolata</taxon>
        <taxon>Dinophyceae</taxon>
        <taxon>Suessiales</taxon>
        <taxon>Symbiodiniaceae</taxon>
        <taxon>Symbiodinium</taxon>
    </lineage>
</organism>
<feature type="compositionally biased region" description="Basic and acidic residues" evidence="1">
    <location>
        <begin position="235"/>
        <end position="249"/>
    </location>
</feature>
<reference evidence="2" key="1">
    <citation type="submission" date="2021-02" db="EMBL/GenBank/DDBJ databases">
        <authorList>
            <person name="Dougan E. K."/>
            <person name="Rhodes N."/>
            <person name="Thang M."/>
            <person name="Chan C."/>
        </authorList>
    </citation>
    <scope>NUCLEOTIDE SEQUENCE</scope>
</reference>
<dbReference type="OrthoDB" id="10265785at2759"/>
<feature type="compositionally biased region" description="Basic and acidic residues" evidence="1">
    <location>
        <begin position="257"/>
        <end position="266"/>
    </location>
</feature>
<accession>A0A812WZE6</accession>
<evidence type="ECO:0000313" key="3">
    <source>
        <dbReference type="Proteomes" id="UP000649617"/>
    </source>
</evidence>
<feature type="compositionally biased region" description="Polar residues" evidence="1">
    <location>
        <begin position="51"/>
        <end position="68"/>
    </location>
</feature>
<feature type="region of interest" description="Disordered" evidence="1">
    <location>
        <begin position="1"/>
        <end position="125"/>
    </location>
</feature>
<sequence length="334" mass="36292">MKAQEAERHAASSRQAARSKRDHRVHVSPAHEAKTGFRESLAASPCHEKVTSPSNDTKRSTAASSSERPLSPRYEGQPMTEGIAVWRETQALKESLGASSSRAHRPLTRAAGTSSPNRQRPAVQTDGLEPVTQVLSQQMPPWTSTFGFNLGAPNSPQSASQLPPFAEAAMSRLTWLQAEKEALEGWLSNAGYLSVSKDSDDSRGRVSEDVAYAQEPTASLAGHHVFEGMEIPGRLQEERPPERVAEEPWSHLPPRLSDPRPNDRTRHAYATGHTPDSSVEEGSPSTPGSARRKSLAHQSSYNALAAERAAAQAKLEDDFKAIGLERWSAPAESK</sequence>
<evidence type="ECO:0000256" key="1">
    <source>
        <dbReference type="SAM" id="MobiDB-lite"/>
    </source>
</evidence>
<name>A0A812WZE6_SYMPI</name>
<dbReference type="AlphaFoldDB" id="A0A812WZE6"/>
<comment type="caution">
    <text evidence="2">The sequence shown here is derived from an EMBL/GenBank/DDBJ whole genome shotgun (WGS) entry which is preliminary data.</text>
</comment>
<feature type="compositionally biased region" description="Basic residues" evidence="1">
    <location>
        <begin position="17"/>
        <end position="26"/>
    </location>
</feature>
<gene>
    <name evidence="2" type="primary">DBP5</name>
    <name evidence="2" type="ORF">SPIL2461_LOCUS20089</name>
</gene>
<feature type="region of interest" description="Disordered" evidence="1">
    <location>
        <begin position="215"/>
        <end position="299"/>
    </location>
</feature>
<keyword evidence="3" id="KW-1185">Reference proteome</keyword>
<feature type="compositionally biased region" description="Basic and acidic residues" evidence="1">
    <location>
        <begin position="1"/>
        <end position="10"/>
    </location>
</feature>
<feature type="non-terminal residue" evidence="2">
    <location>
        <position position="334"/>
    </location>
</feature>
<proteinExistence type="predicted"/>
<evidence type="ECO:0000313" key="2">
    <source>
        <dbReference type="EMBL" id="CAE7709430.1"/>
    </source>
</evidence>
<dbReference type="EMBL" id="CAJNIZ010045063">
    <property type="protein sequence ID" value="CAE7709430.1"/>
    <property type="molecule type" value="Genomic_DNA"/>
</dbReference>